<dbReference type="AlphaFoldDB" id="A0A1T4YBI7"/>
<accession>A0A1T4YBI7</accession>
<protein>
    <recommendedName>
        <fullName evidence="4">Neutral/alkaline non-lysosomal ceramidase, N-terminal</fullName>
    </recommendedName>
</protein>
<organism evidence="2 3">
    <name type="scientific">Prosthecobacter debontii</name>
    <dbReference type="NCBI Taxonomy" id="48467"/>
    <lineage>
        <taxon>Bacteria</taxon>
        <taxon>Pseudomonadati</taxon>
        <taxon>Verrucomicrobiota</taxon>
        <taxon>Verrucomicrobiia</taxon>
        <taxon>Verrucomicrobiales</taxon>
        <taxon>Verrucomicrobiaceae</taxon>
        <taxon>Prosthecobacter</taxon>
    </lineage>
</organism>
<evidence type="ECO:0008006" key="4">
    <source>
        <dbReference type="Google" id="ProtNLM"/>
    </source>
</evidence>
<dbReference type="OrthoDB" id="179993at2"/>
<evidence type="ECO:0000313" key="2">
    <source>
        <dbReference type="EMBL" id="SKA98661.1"/>
    </source>
</evidence>
<keyword evidence="3" id="KW-1185">Reference proteome</keyword>
<sequence length="475" mass="51909">MRYLVLWISFITLCAQAQESTKQLRAGAATSNITPNIAGAIVGGFSPFPSTHIHDELHARCLVLDNGEKKMAIVVCDLLGAAQQMFDEAARLVKEQTGIPRECLLMSATHTHSASSALSENRYSVNEPLTEYQTFVARRIADGVTRAVNNLAPAQIGWAVGEEPDQVFNRRWFMKEGTVPPNPFGGIDKVKMNPPRGENLVKPAGPTDPQVCVVSVQTLEGTPLAVLANYSLHYVGGVGNGHVSADYFPVFCDRLQQLLGADRQDPPFVAMLSNGTSGNINNNDYSKPAQKSAGSYSKIREVADDVAQAAFEAMKGITYHRWIPLDSQFMELTLEARRPTPEQLARAEELVQKPRLIGGRAALDVIYAERTLKLRDVPPTITIPLQALRLGEVGICAIPCETFVETGLELKAKSPFKPTFTHSIAGGYYGYLPTPEHHALGGYETWLGTNRLEVQASVKITEGLLKMLETLKSKP</sequence>
<dbReference type="EMBL" id="FUYE01000008">
    <property type="protein sequence ID" value="SKA98661.1"/>
    <property type="molecule type" value="Genomic_DNA"/>
</dbReference>
<dbReference type="Proteomes" id="UP000190774">
    <property type="component" value="Unassembled WGS sequence"/>
</dbReference>
<gene>
    <name evidence="2" type="ORF">SAMN02745166_02831</name>
</gene>
<feature type="signal peptide" evidence="1">
    <location>
        <begin position="1"/>
        <end position="17"/>
    </location>
</feature>
<reference evidence="3" key="1">
    <citation type="submission" date="2017-02" db="EMBL/GenBank/DDBJ databases">
        <authorList>
            <person name="Varghese N."/>
            <person name="Submissions S."/>
        </authorList>
    </citation>
    <scope>NUCLEOTIDE SEQUENCE [LARGE SCALE GENOMIC DNA]</scope>
    <source>
        <strain evidence="3">ATCC 700200</strain>
    </source>
</reference>
<dbReference type="RefSeq" id="WP_078813998.1">
    <property type="nucleotide sequence ID" value="NZ_FUYE01000008.1"/>
</dbReference>
<evidence type="ECO:0000256" key="1">
    <source>
        <dbReference type="SAM" id="SignalP"/>
    </source>
</evidence>
<name>A0A1T4YBI7_9BACT</name>
<dbReference type="STRING" id="48467.SAMN02745166_02831"/>
<proteinExistence type="predicted"/>
<evidence type="ECO:0000313" key="3">
    <source>
        <dbReference type="Proteomes" id="UP000190774"/>
    </source>
</evidence>
<keyword evidence="1" id="KW-0732">Signal</keyword>
<feature type="chain" id="PRO_5012120317" description="Neutral/alkaline non-lysosomal ceramidase, N-terminal" evidence="1">
    <location>
        <begin position="18"/>
        <end position="475"/>
    </location>
</feature>